<dbReference type="SUPFAM" id="SSF46689">
    <property type="entry name" value="Homeodomain-like"/>
    <property type="match status" value="1"/>
</dbReference>
<dbReference type="PANTHER" id="PTHR30055:SF209">
    <property type="entry name" value="POSSIBLE TRANSCRIPTIONAL REGULATORY PROTEIN (PROBABLY TETR-FAMILY)"/>
    <property type="match status" value="1"/>
</dbReference>
<dbReference type="PANTHER" id="PTHR30055">
    <property type="entry name" value="HTH-TYPE TRANSCRIPTIONAL REGULATOR RUTR"/>
    <property type="match status" value="1"/>
</dbReference>
<dbReference type="RefSeq" id="WP_072898203.1">
    <property type="nucleotide sequence ID" value="NZ_FQWZ01000006.1"/>
</dbReference>
<dbReference type="InterPro" id="IPR001647">
    <property type="entry name" value="HTH_TetR"/>
</dbReference>
<name>A0A1M5QPM9_9GAMM</name>
<dbReference type="InterPro" id="IPR050109">
    <property type="entry name" value="HTH-type_TetR-like_transc_reg"/>
</dbReference>
<dbReference type="Gene3D" id="1.10.357.10">
    <property type="entry name" value="Tetracycline Repressor, domain 2"/>
    <property type="match status" value="1"/>
</dbReference>
<feature type="DNA-binding region" description="H-T-H motif" evidence="2">
    <location>
        <begin position="40"/>
        <end position="59"/>
    </location>
</feature>
<evidence type="ECO:0000256" key="2">
    <source>
        <dbReference type="PROSITE-ProRule" id="PRU00335"/>
    </source>
</evidence>
<evidence type="ECO:0000256" key="1">
    <source>
        <dbReference type="ARBA" id="ARBA00023125"/>
    </source>
</evidence>
<dbReference type="Pfam" id="PF00440">
    <property type="entry name" value="TetR_N"/>
    <property type="match status" value="1"/>
</dbReference>
<dbReference type="GO" id="GO:0003700">
    <property type="term" value="F:DNA-binding transcription factor activity"/>
    <property type="evidence" value="ECO:0007669"/>
    <property type="project" value="TreeGrafter"/>
</dbReference>
<sequence>MNSGRTYGGESADARQARQRRQFLDAGRALFGSVGYRATTVRSLCKQAGLTDRYFYNNFASTEDLLEAVYRDGMDQLRAAVLQAIAERGNGGTPRQIIDAALDGFFAAFEDARLARVCWLEVLGVSPRIDRLYTANVGDFAGLLLQLSRGLFPQWRIDDERGEVLNIALVGAISQAALHWLLSDYRASRATMVASTSMLFQGLAVLIEQPASTPD</sequence>
<protein>
    <submittedName>
        <fullName evidence="4">Transcriptional regulator, TetR family</fullName>
    </submittedName>
</protein>
<keyword evidence="5" id="KW-1185">Reference proteome</keyword>
<reference evidence="4 5" key="1">
    <citation type="submission" date="2016-11" db="EMBL/GenBank/DDBJ databases">
        <authorList>
            <person name="Jaros S."/>
            <person name="Januszkiewicz K."/>
            <person name="Wedrychowicz H."/>
        </authorList>
    </citation>
    <scope>NUCLEOTIDE SEQUENCE [LARGE SCALE GENOMIC DNA]</scope>
    <source>
        <strain evidence="4 5">CGMCC 1.7049</strain>
    </source>
</reference>
<dbReference type="PROSITE" id="PS50977">
    <property type="entry name" value="HTH_TETR_2"/>
    <property type="match status" value="1"/>
</dbReference>
<dbReference type="EMBL" id="FQWZ01000006">
    <property type="protein sequence ID" value="SHH15523.1"/>
    <property type="molecule type" value="Genomic_DNA"/>
</dbReference>
<proteinExistence type="predicted"/>
<dbReference type="OrthoDB" id="9790413at2"/>
<dbReference type="GO" id="GO:0000976">
    <property type="term" value="F:transcription cis-regulatory region binding"/>
    <property type="evidence" value="ECO:0007669"/>
    <property type="project" value="TreeGrafter"/>
</dbReference>
<dbReference type="Proteomes" id="UP000199758">
    <property type="component" value="Unassembled WGS sequence"/>
</dbReference>
<dbReference type="AlphaFoldDB" id="A0A1M5QPM9"/>
<keyword evidence="1 2" id="KW-0238">DNA-binding</keyword>
<accession>A0A1M5QPM9</accession>
<evidence type="ECO:0000313" key="4">
    <source>
        <dbReference type="EMBL" id="SHH15523.1"/>
    </source>
</evidence>
<dbReference type="STRING" id="490188.SAMN04488068_2724"/>
<gene>
    <name evidence="4" type="ORF">SAMN04488068_2724</name>
</gene>
<dbReference type="InterPro" id="IPR009057">
    <property type="entry name" value="Homeodomain-like_sf"/>
</dbReference>
<feature type="domain" description="HTH tetR-type" evidence="3">
    <location>
        <begin position="17"/>
        <end position="77"/>
    </location>
</feature>
<evidence type="ECO:0000313" key="5">
    <source>
        <dbReference type="Proteomes" id="UP000199758"/>
    </source>
</evidence>
<evidence type="ECO:0000259" key="3">
    <source>
        <dbReference type="PROSITE" id="PS50977"/>
    </source>
</evidence>
<organism evidence="4 5">
    <name type="scientific">Hydrocarboniphaga daqingensis</name>
    <dbReference type="NCBI Taxonomy" id="490188"/>
    <lineage>
        <taxon>Bacteria</taxon>
        <taxon>Pseudomonadati</taxon>
        <taxon>Pseudomonadota</taxon>
        <taxon>Gammaproteobacteria</taxon>
        <taxon>Nevskiales</taxon>
        <taxon>Nevskiaceae</taxon>
        <taxon>Hydrocarboniphaga</taxon>
    </lineage>
</organism>